<organism evidence="1">
    <name type="scientific">Rhizophora mucronata</name>
    <name type="common">Asiatic mangrove</name>
    <dbReference type="NCBI Taxonomy" id="61149"/>
    <lineage>
        <taxon>Eukaryota</taxon>
        <taxon>Viridiplantae</taxon>
        <taxon>Streptophyta</taxon>
        <taxon>Embryophyta</taxon>
        <taxon>Tracheophyta</taxon>
        <taxon>Spermatophyta</taxon>
        <taxon>Magnoliopsida</taxon>
        <taxon>eudicotyledons</taxon>
        <taxon>Gunneridae</taxon>
        <taxon>Pentapetalae</taxon>
        <taxon>rosids</taxon>
        <taxon>fabids</taxon>
        <taxon>Malpighiales</taxon>
        <taxon>Rhizophoraceae</taxon>
        <taxon>Rhizophora</taxon>
    </lineage>
</organism>
<reference evidence="1" key="1">
    <citation type="submission" date="2018-02" db="EMBL/GenBank/DDBJ databases">
        <title>Rhizophora mucronata_Transcriptome.</title>
        <authorList>
            <person name="Meera S.P."/>
            <person name="Sreeshan A."/>
            <person name="Augustine A."/>
        </authorList>
    </citation>
    <scope>NUCLEOTIDE SEQUENCE</scope>
    <source>
        <tissue evidence="1">Leaf</tissue>
    </source>
</reference>
<evidence type="ECO:0000313" key="1">
    <source>
        <dbReference type="EMBL" id="MBX64346.1"/>
    </source>
</evidence>
<sequence length="35" mass="4221">MLINVQACALLRYNQFNYKDVRRKHKIQQKAAKET</sequence>
<name>A0A2P2QBH3_RHIMU</name>
<protein>
    <submittedName>
        <fullName evidence="1">Uncharacterized protein</fullName>
    </submittedName>
</protein>
<dbReference type="EMBL" id="GGEC01083862">
    <property type="protein sequence ID" value="MBX64346.1"/>
    <property type="molecule type" value="Transcribed_RNA"/>
</dbReference>
<accession>A0A2P2QBH3</accession>
<proteinExistence type="predicted"/>
<dbReference type="AlphaFoldDB" id="A0A2P2QBH3"/>